<feature type="transmembrane region" description="Helical" evidence="2">
    <location>
        <begin position="74"/>
        <end position="96"/>
    </location>
</feature>
<reference evidence="6 7" key="1">
    <citation type="submission" date="2024-10" db="EMBL/GenBank/DDBJ databases">
        <title>The Natural Products Discovery Center: Release of the First 8490 Sequenced Strains for Exploring Actinobacteria Biosynthetic Diversity.</title>
        <authorList>
            <person name="Kalkreuter E."/>
            <person name="Kautsar S.A."/>
            <person name="Yang D."/>
            <person name="Bader C.D."/>
            <person name="Teijaro C.N."/>
            <person name="Fluegel L."/>
            <person name="Davis C.M."/>
            <person name="Simpson J.R."/>
            <person name="Lauterbach L."/>
            <person name="Steele A.D."/>
            <person name="Gui C."/>
            <person name="Meng S."/>
            <person name="Li G."/>
            <person name="Viehrig K."/>
            <person name="Ye F."/>
            <person name="Su P."/>
            <person name="Kiefer A.F."/>
            <person name="Nichols A."/>
            <person name="Cepeda A.J."/>
            <person name="Yan W."/>
            <person name="Fan B."/>
            <person name="Jiang Y."/>
            <person name="Adhikari A."/>
            <person name="Zheng C.-J."/>
            <person name="Schuster L."/>
            <person name="Cowan T.M."/>
            <person name="Smanski M.J."/>
            <person name="Chevrette M.G."/>
            <person name="De Carvalho L.P.S."/>
            <person name="Shen B."/>
        </authorList>
    </citation>
    <scope>NUCLEOTIDE SEQUENCE [LARGE SCALE GENOMIC DNA]</scope>
    <source>
        <strain evidence="6 7">NPDC000087</strain>
    </source>
</reference>
<evidence type="ECO:0000313" key="6">
    <source>
        <dbReference type="EMBL" id="MFF5288868.1"/>
    </source>
</evidence>
<feature type="transmembrane region" description="Helical" evidence="2">
    <location>
        <begin position="43"/>
        <end position="62"/>
    </location>
</feature>
<dbReference type="EC" id="2.7.7.65" evidence="6"/>
<proteinExistence type="predicted"/>
<feature type="domain" description="PAS" evidence="3">
    <location>
        <begin position="343"/>
        <end position="406"/>
    </location>
</feature>
<feature type="transmembrane region" description="Helical" evidence="2">
    <location>
        <begin position="108"/>
        <end position="131"/>
    </location>
</feature>
<feature type="domain" description="GGDEF" evidence="5">
    <location>
        <begin position="494"/>
        <end position="621"/>
    </location>
</feature>
<dbReference type="Proteomes" id="UP001602245">
    <property type="component" value="Unassembled WGS sequence"/>
</dbReference>
<dbReference type="Pfam" id="PF08447">
    <property type="entry name" value="PAS_3"/>
    <property type="match status" value="1"/>
</dbReference>
<evidence type="ECO:0000259" key="5">
    <source>
        <dbReference type="PROSITE" id="PS50887"/>
    </source>
</evidence>
<protein>
    <submittedName>
        <fullName evidence="6">Diguanylate cyclase domain-containing protein</fullName>
        <ecNumber evidence="6">2.7.7.65</ecNumber>
    </submittedName>
</protein>
<dbReference type="InterPro" id="IPR000014">
    <property type="entry name" value="PAS"/>
</dbReference>
<dbReference type="Gene3D" id="3.30.70.270">
    <property type="match status" value="1"/>
</dbReference>
<dbReference type="SUPFAM" id="SSF55785">
    <property type="entry name" value="PYP-like sensor domain (PAS domain)"/>
    <property type="match status" value="1"/>
</dbReference>
<feature type="coiled-coil region" evidence="1">
    <location>
        <begin position="323"/>
        <end position="350"/>
    </location>
</feature>
<dbReference type="InterPro" id="IPR029787">
    <property type="entry name" value="Nucleotide_cyclase"/>
</dbReference>
<dbReference type="PROSITE" id="PS50113">
    <property type="entry name" value="PAC"/>
    <property type="match status" value="1"/>
</dbReference>
<evidence type="ECO:0000259" key="4">
    <source>
        <dbReference type="PROSITE" id="PS50113"/>
    </source>
</evidence>
<dbReference type="PANTHER" id="PTHR44757:SF2">
    <property type="entry name" value="BIOFILM ARCHITECTURE MAINTENANCE PROTEIN MBAA"/>
    <property type="match status" value="1"/>
</dbReference>
<feature type="transmembrane region" description="Helical" evidence="2">
    <location>
        <begin position="174"/>
        <end position="193"/>
    </location>
</feature>
<comment type="caution">
    <text evidence="6">The sequence shown here is derived from an EMBL/GenBank/DDBJ whole genome shotgun (WGS) entry which is preliminary data.</text>
</comment>
<evidence type="ECO:0000313" key="7">
    <source>
        <dbReference type="Proteomes" id="UP001602245"/>
    </source>
</evidence>
<feature type="transmembrane region" description="Helical" evidence="2">
    <location>
        <begin position="205"/>
        <end position="225"/>
    </location>
</feature>
<dbReference type="PANTHER" id="PTHR44757">
    <property type="entry name" value="DIGUANYLATE CYCLASE DGCP"/>
    <property type="match status" value="1"/>
</dbReference>
<dbReference type="InterPro" id="IPR000700">
    <property type="entry name" value="PAS-assoc_C"/>
</dbReference>
<dbReference type="InterPro" id="IPR052155">
    <property type="entry name" value="Biofilm_reg_signaling"/>
</dbReference>
<dbReference type="Pfam" id="PF00990">
    <property type="entry name" value="GGDEF"/>
    <property type="match status" value="1"/>
</dbReference>
<dbReference type="Gene3D" id="3.30.450.20">
    <property type="entry name" value="PAS domain"/>
    <property type="match status" value="1"/>
</dbReference>
<dbReference type="CDD" id="cd01949">
    <property type="entry name" value="GGDEF"/>
    <property type="match status" value="1"/>
</dbReference>
<evidence type="ECO:0000256" key="1">
    <source>
        <dbReference type="SAM" id="Coils"/>
    </source>
</evidence>
<dbReference type="InterPro" id="IPR013655">
    <property type="entry name" value="PAS_fold_3"/>
</dbReference>
<keyword evidence="7" id="KW-1185">Reference proteome</keyword>
<dbReference type="InterPro" id="IPR001610">
    <property type="entry name" value="PAC"/>
</dbReference>
<dbReference type="GO" id="GO:0052621">
    <property type="term" value="F:diguanylate cyclase activity"/>
    <property type="evidence" value="ECO:0007669"/>
    <property type="project" value="UniProtKB-EC"/>
</dbReference>
<dbReference type="PROSITE" id="PS50887">
    <property type="entry name" value="GGDEF"/>
    <property type="match status" value="1"/>
</dbReference>
<sequence>MPAAPPARPWRDPVVVGLGVVALVTTLWYAAAGAGEHTRVLVTWLFLPPLDLVLFVLAGRVRRTVAEAPAPRRFWTSMAAGAALWLAGDSVQAWVALTGRAGSTLAPIPIQSVTAAAGVLLVVGVVILTLPAGAMPGGARLRFGLDTASVLSAAAVLFWCLLTRSGLSTAGPEQFATAMSGFAVLMVGVFVAMKLSRSGTSPIRGAAAVPMIAAAAIQGFANMLLPLGAHGTLLTLQGLSLVWPCLLVALAARLQERAVLHDSAGPARRPRRRVSVLPYAGSAVVFAVLVESLRHGVGAQGWSAVAGLFVNFALVAARQLLVLRDNNRLVDRLDDSLEETRQQRNRLESLLRHSSDITSVCDGGGHLTYLTPAVSETLGYDPDEMIGVRLITTIHDDDQVELSSRLGVLFGAPGAQISYEARFRHADGSYRWLAVVVVNLLHEPGINGLVSNARDVTEARAAQELLQHQATHDSLTGLANRRRLAERMAELGDGTAAVMLIDLDGFKPINDAYGHAAGDEVLLHVAAALRDCCDAGGLPARLGGDEFAVLLPGADLATAERAAARLRESLEVPVPIAGRLVAVRASIGCAAGPAGDPESLLNRADLRMYERKRLAATSRAG</sequence>
<accession>A0ABW6W6D3</accession>
<keyword evidence="2" id="KW-1133">Transmembrane helix</keyword>
<feature type="transmembrane region" description="Helical" evidence="2">
    <location>
        <begin position="302"/>
        <end position="323"/>
    </location>
</feature>
<dbReference type="SMART" id="SM00267">
    <property type="entry name" value="GGDEF"/>
    <property type="match status" value="1"/>
</dbReference>
<dbReference type="PROSITE" id="PS50112">
    <property type="entry name" value="PAS"/>
    <property type="match status" value="1"/>
</dbReference>
<dbReference type="SMART" id="SM00091">
    <property type="entry name" value="PAS"/>
    <property type="match status" value="1"/>
</dbReference>
<evidence type="ECO:0000256" key="2">
    <source>
        <dbReference type="SAM" id="Phobius"/>
    </source>
</evidence>
<keyword evidence="6" id="KW-0808">Transferase</keyword>
<keyword evidence="6" id="KW-0548">Nucleotidyltransferase</keyword>
<feature type="transmembrane region" description="Helical" evidence="2">
    <location>
        <begin position="12"/>
        <end position="31"/>
    </location>
</feature>
<feature type="transmembrane region" description="Helical" evidence="2">
    <location>
        <begin position="273"/>
        <end position="290"/>
    </location>
</feature>
<organism evidence="6 7">
    <name type="scientific">Paractinoplanes globisporus</name>
    <dbReference type="NCBI Taxonomy" id="113565"/>
    <lineage>
        <taxon>Bacteria</taxon>
        <taxon>Bacillati</taxon>
        <taxon>Actinomycetota</taxon>
        <taxon>Actinomycetes</taxon>
        <taxon>Micromonosporales</taxon>
        <taxon>Micromonosporaceae</taxon>
        <taxon>Paractinoplanes</taxon>
    </lineage>
</organism>
<dbReference type="InterPro" id="IPR035965">
    <property type="entry name" value="PAS-like_dom_sf"/>
</dbReference>
<dbReference type="RefSeq" id="WP_020509215.1">
    <property type="nucleotide sequence ID" value="NZ_JBIAZU010000001.1"/>
</dbReference>
<feature type="transmembrane region" description="Helical" evidence="2">
    <location>
        <begin position="143"/>
        <end position="162"/>
    </location>
</feature>
<dbReference type="NCBIfam" id="TIGR00254">
    <property type="entry name" value="GGDEF"/>
    <property type="match status" value="1"/>
</dbReference>
<evidence type="ECO:0000259" key="3">
    <source>
        <dbReference type="PROSITE" id="PS50112"/>
    </source>
</evidence>
<feature type="domain" description="PAC" evidence="4">
    <location>
        <begin position="417"/>
        <end position="468"/>
    </location>
</feature>
<dbReference type="CDD" id="cd00130">
    <property type="entry name" value="PAS"/>
    <property type="match status" value="1"/>
</dbReference>
<keyword evidence="2" id="KW-0472">Membrane</keyword>
<dbReference type="InterPro" id="IPR043128">
    <property type="entry name" value="Rev_trsase/Diguanyl_cyclase"/>
</dbReference>
<dbReference type="NCBIfam" id="TIGR00229">
    <property type="entry name" value="sensory_box"/>
    <property type="match status" value="1"/>
</dbReference>
<dbReference type="InterPro" id="IPR000160">
    <property type="entry name" value="GGDEF_dom"/>
</dbReference>
<name>A0ABW6W6D3_9ACTN</name>
<keyword evidence="1" id="KW-0175">Coiled coil</keyword>
<keyword evidence="2" id="KW-0812">Transmembrane</keyword>
<dbReference type="SUPFAM" id="SSF55073">
    <property type="entry name" value="Nucleotide cyclase"/>
    <property type="match status" value="1"/>
</dbReference>
<gene>
    <name evidence="6" type="ORF">ACFY35_05480</name>
</gene>
<dbReference type="EMBL" id="JBIAZU010000001">
    <property type="protein sequence ID" value="MFF5288868.1"/>
    <property type="molecule type" value="Genomic_DNA"/>
</dbReference>
<dbReference type="SMART" id="SM00086">
    <property type="entry name" value="PAC"/>
    <property type="match status" value="1"/>
</dbReference>
<feature type="transmembrane region" description="Helical" evidence="2">
    <location>
        <begin position="231"/>
        <end position="252"/>
    </location>
</feature>